<gene>
    <name evidence="2" type="ORF">DM02DRAFT_633520</name>
</gene>
<dbReference type="EMBL" id="KZ805524">
    <property type="protein sequence ID" value="PVH94699.1"/>
    <property type="molecule type" value="Genomic_DNA"/>
</dbReference>
<sequence length="230" mass="25700">MARKRNSVSPAASTGNKTKTSKLTEDNKQDTQPEQVKDAKLGFLSLPGEIRNKIYGYVFGGEDWLLSKGSSYGPLKASKSFENPLSLLQTCKQVYSEACDLPFTLCGLRTQHDLFPRSKLPQGFSLLQSISVYCKSLSWESKNSGLIDQLPAVKNIHVIWEIHNFRDVGFLALVMALLISFNSLDGPHKNWSLTLVKDSKTIQLFKNDTSEAFLRALKDGRLEEALKKNS</sequence>
<keyword evidence="3" id="KW-1185">Reference proteome</keyword>
<dbReference type="AlphaFoldDB" id="A0A2V1DBW8"/>
<proteinExistence type="predicted"/>
<dbReference type="Proteomes" id="UP000244855">
    <property type="component" value="Unassembled WGS sequence"/>
</dbReference>
<dbReference type="PANTHER" id="PTHR38790">
    <property type="entry name" value="2EXR DOMAIN-CONTAINING PROTEIN-RELATED"/>
    <property type="match status" value="1"/>
</dbReference>
<accession>A0A2V1DBW8</accession>
<evidence type="ECO:0000256" key="1">
    <source>
        <dbReference type="SAM" id="MobiDB-lite"/>
    </source>
</evidence>
<feature type="region of interest" description="Disordered" evidence="1">
    <location>
        <begin position="1"/>
        <end position="36"/>
    </location>
</feature>
<feature type="compositionally biased region" description="Polar residues" evidence="1">
    <location>
        <begin position="7"/>
        <end position="18"/>
    </location>
</feature>
<evidence type="ECO:0000313" key="3">
    <source>
        <dbReference type="Proteomes" id="UP000244855"/>
    </source>
</evidence>
<dbReference type="OrthoDB" id="62952at2759"/>
<reference evidence="2 3" key="1">
    <citation type="journal article" date="2018" name="Sci. Rep.">
        <title>Comparative genomics provides insights into the lifestyle and reveals functional heterogeneity of dark septate endophytic fungi.</title>
        <authorList>
            <person name="Knapp D.G."/>
            <person name="Nemeth J.B."/>
            <person name="Barry K."/>
            <person name="Hainaut M."/>
            <person name="Henrissat B."/>
            <person name="Johnson J."/>
            <person name="Kuo A."/>
            <person name="Lim J.H.P."/>
            <person name="Lipzen A."/>
            <person name="Nolan M."/>
            <person name="Ohm R.A."/>
            <person name="Tamas L."/>
            <person name="Grigoriev I.V."/>
            <person name="Spatafora J.W."/>
            <person name="Nagy L.G."/>
            <person name="Kovacs G.M."/>
        </authorList>
    </citation>
    <scope>NUCLEOTIDE SEQUENCE [LARGE SCALE GENOMIC DNA]</scope>
    <source>
        <strain evidence="2 3">DSE2036</strain>
    </source>
</reference>
<feature type="compositionally biased region" description="Basic and acidic residues" evidence="1">
    <location>
        <begin position="22"/>
        <end position="36"/>
    </location>
</feature>
<protein>
    <submittedName>
        <fullName evidence="2">Uncharacterized protein</fullName>
    </submittedName>
</protein>
<organism evidence="2 3">
    <name type="scientific">Periconia macrospinosa</name>
    <dbReference type="NCBI Taxonomy" id="97972"/>
    <lineage>
        <taxon>Eukaryota</taxon>
        <taxon>Fungi</taxon>
        <taxon>Dikarya</taxon>
        <taxon>Ascomycota</taxon>
        <taxon>Pezizomycotina</taxon>
        <taxon>Dothideomycetes</taxon>
        <taxon>Pleosporomycetidae</taxon>
        <taxon>Pleosporales</taxon>
        <taxon>Massarineae</taxon>
        <taxon>Periconiaceae</taxon>
        <taxon>Periconia</taxon>
    </lineage>
</organism>
<evidence type="ECO:0000313" key="2">
    <source>
        <dbReference type="EMBL" id="PVH94699.1"/>
    </source>
</evidence>
<name>A0A2V1DBW8_9PLEO</name>